<dbReference type="Gene3D" id="3.30.1330.30">
    <property type="match status" value="1"/>
</dbReference>
<dbReference type="AlphaFoldDB" id="A0A9D2LID1"/>
<name>A0A9D2LID1_9FIRM</name>
<feature type="region of interest" description="Disordered" evidence="1">
    <location>
        <begin position="119"/>
        <end position="212"/>
    </location>
</feature>
<keyword evidence="2" id="KW-0687">Ribonucleoprotein</keyword>
<dbReference type="EMBL" id="DWZJ01000048">
    <property type="protein sequence ID" value="HJB13194.1"/>
    <property type="molecule type" value="Genomic_DNA"/>
</dbReference>
<feature type="compositionally biased region" description="Basic and acidic residues" evidence="1">
    <location>
        <begin position="119"/>
        <end position="136"/>
    </location>
</feature>
<feature type="compositionally biased region" description="Basic residues" evidence="1">
    <location>
        <begin position="185"/>
        <end position="212"/>
    </location>
</feature>
<keyword evidence="2" id="KW-0689">Ribosomal protein</keyword>
<protein>
    <submittedName>
        <fullName evidence="2">50S ribosomal protein L7</fullName>
    </submittedName>
</protein>
<gene>
    <name evidence="2" type="ORF">H9787_05730</name>
</gene>
<dbReference type="InterPro" id="IPR029064">
    <property type="entry name" value="Ribosomal_eL30-like_sf"/>
</dbReference>
<feature type="compositionally biased region" description="Basic and acidic residues" evidence="1">
    <location>
        <begin position="158"/>
        <end position="169"/>
    </location>
</feature>
<evidence type="ECO:0000313" key="3">
    <source>
        <dbReference type="Proteomes" id="UP000823824"/>
    </source>
</evidence>
<reference evidence="2" key="1">
    <citation type="journal article" date="2021" name="PeerJ">
        <title>Extensive microbial diversity within the chicken gut microbiome revealed by metagenomics and culture.</title>
        <authorList>
            <person name="Gilroy R."/>
            <person name="Ravi A."/>
            <person name="Getino M."/>
            <person name="Pursley I."/>
            <person name="Horton D.L."/>
            <person name="Alikhan N.F."/>
            <person name="Baker D."/>
            <person name="Gharbi K."/>
            <person name="Hall N."/>
            <person name="Watson M."/>
            <person name="Adriaenssens E.M."/>
            <person name="Foster-Nyarko E."/>
            <person name="Jarju S."/>
            <person name="Secka A."/>
            <person name="Antonio M."/>
            <person name="Oren A."/>
            <person name="Chaudhuri R.R."/>
            <person name="La Ragione R."/>
            <person name="Hildebrand F."/>
            <person name="Pallen M.J."/>
        </authorList>
    </citation>
    <scope>NUCLEOTIDE SEQUENCE</scope>
    <source>
        <strain evidence="2">ChiBcec18-1249</strain>
    </source>
</reference>
<dbReference type="SUPFAM" id="SSF55315">
    <property type="entry name" value="L30e-like"/>
    <property type="match status" value="1"/>
</dbReference>
<sequence length="212" mass="23289">MDRHNILSLLGLSLRGGRLAVGEEPVEAVARARDARVLLLAADAAEGTRRRCEHFAQAGDCLWLQIPFTKAELGWALGRTAVAIAAVTDVGLAAALLHRLAELDPEQYAGAAERMDVKARRAAERRAEQAAHEKNLRRGKRRRKAPPDQTARPPAETPPERAPKGDRPRGAKPNRSRPPRDARPKPKAKARPYAHSRPVKKGKGSFRKKKEG</sequence>
<proteinExistence type="predicted"/>
<dbReference type="GO" id="GO:0005840">
    <property type="term" value="C:ribosome"/>
    <property type="evidence" value="ECO:0007669"/>
    <property type="project" value="UniProtKB-KW"/>
</dbReference>
<organism evidence="2 3">
    <name type="scientific">Candidatus Oscillibacter excrementigallinarum</name>
    <dbReference type="NCBI Taxonomy" id="2838716"/>
    <lineage>
        <taxon>Bacteria</taxon>
        <taxon>Bacillati</taxon>
        <taxon>Bacillota</taxon>
        <taxon>Clostridia</taxon>
        <taxon>Eubacteriales</taxon>
        <taxon>Oscillospiraceae</taxon>
        <taxon>Oscillibacter</taxon>
    </lineage>
</organism>
<comment type="caution">
    <text evidence="2">The sequence shown here is derived from an EMBL/GenBank/DDBJ whole genome shotgun (WGS) entry which is preliminary data.</text>
</comment>
<accession>A0A9D2LID1</accession>
<reference evidence="2" key="2">
    <citation type="submission" date="2021-04" db="EMBL/GenBank/DDBJ databases">
        <authorList>
            <person name="Gilroy R."/>
        </authorList>
    </citation>
    <scope>NUCLEOTIDE SEQUENCE</scope>
    <source>
        <strain evidence="2">ChiBcec18-1249</strain>
    </source>
</reference>
<dbReference type="Proteomes" id="UP000823824">
    <property type="component" value="Unassembled WGS sequence"/>
</dbReference>
<evidence type="ECO:0000256" key="1">
    <source>
        <dbReference type="SAM" id="MobiDB-lite"/>
    </source>
</evidence>
<evidence type="ECO:0000313" key="2">
    <source>
        <dbReference type="EMBL" id="HJB13194.1"/>
    </source>
</evidence>